<keyword evidence="7 13" id="KW-1133">Transmembrane helix</keyword>
<evidence type="ECO:0000256" key="13">
    <source>
        <dbReference type="SAM" id="Phobius"/>
    </source>
</evidence>
<reference evidence="16" key="1">
    <citation type="submission" date="2025-08" db="UniProtKB">
        <authorList>
            <consortium name="RefSeq"/>
        </authorList>
    </citation>
    <scope>IDENTIFICATION</scope>
</reference>
<evidence type="ECO:0000259" key="14">
    <source>
        <dbReference type="PROSITE" id="PS50262"/>
    </source>
</evidence>
<evidence type="ECO:0000256" key="12">
    <source>
        <dbReference type="RuleBase" id="RU000688"/>
    </source>
</evidence>
<evidence type="ECO:0000256" key="4">
    <source>
        <dbReference type="ARBA" id="ARBA00022606"/>
    </source>
</evidence>
<dbReference type="PROSITE" id="PS00237">
    <property type="entry name" value="G_PROTEIN_RECEP_F1_1"/>
    <property type="match status" value="1"/>
</dbReference>
<evidence type="ECO:0000313" key="16">
    <source>
        <dbReference type="RefSeq" id="XP_008055065.2"/>
    </source>
</evidence>
<keyword evidence="3" id="KW-1003">Cell membrane</keyword>
<comment type="function">
    <text evidence="1">Odorant receptor.</text>
</comment>
<evidence type="ECO:0000256" key="1">
    <source>
        <dbReference type="ARBA" id="ARBA00002936"/>
    </source>
</evidence>
<dbReference type="InterPro" id="IPR017452">
    <property type="entry name" value="GPCR_Rhodpsn_7TM"/>
</dbReference>
<dbReference type="FunFam" id="1.20.1070.10:FF:000008">
    <property type="entry name" value="Olfactory receptor"/>
    <property type="match status" value="1"/>
</dbReference>
<keyword evidence="8 12" id="KW-0297">G-protein coupled receptor</keyword>
<dbReference type="PROSITE" id="PS50262">
    <property type="entry name" value="G_PROTEIN_RECEP_F1_2"/>
    <property type="match status" value="1"/>
</dbReference>
<keyword evidence="4" id="KW-0716">Sensory transduction</keyword>
<comment type="similarity">
    <text evidence="12">Belongs to the G-protein coupled receptor 1 family.</text>
</comment>
<sequence>MQDHPWEGREVDWGPCSRELVTCQDLSKGLTSSRHSIMMLRGNVEKSSRRRRIQGMPSILFLNVFFQLFKVCCLTISLHVVILIPWECHLIWKILGYTNTVMESMERYNTSSMDFTFMGLFNRKEISGLLFAIISIIFFTSLMANGVMIFLIHTDLRLHTPMYFLLSHLSFIDMMYISTIVPKMLVDYLLGQRTISFVGCTAQHFLYLTLVGAEFFLLGLMAYDRYVAICNPLRYPVLMSRRVCWMIIAGSWFGGSLDGFLLTPITMSFPFCNSREINHFFCEAPAVLKLACADTALYETVMYVCCVLMLLIPFSVVIASYARILTTVHHMSSAEGRKKAFATCSSHMTVVTLFYGAAMYTYMLPHSYHTPAQDKVLSVFYTILTPMLNPLIYSLRNKDVTGALKRALGRFKCSQRVSGDIF</sequence>
<dbReference type="AlphaFoldDB" id="A0A1U7TB60"/>
<evidence type="ECO:0000256" key="11">
    <source>
        <dbReference type="ARBA" id="ARBA00023224"/>
    </source>
</evidence>
<evidence type="ECO:0000313" key="15">
    <source>
        <dbReference type="Proteomes" id="UP000189704"/>
    </source>
</evidence>
<keyword evidence="6" id="KW-0552">Olfaction</keyword>
<dbReference type="Gene3D" id="1.20.1070.10">
    <property type="entry name" value="Rhodopsin 7-helix transmembrane proteins"/>
    <property type="match status" value="1"/>
</dbReference>
<keyword evidence="5 12" id="KW-0812">Transmembrane</keyword>
<dbReference type="SUPFAM" id="SSF81321">
    <property type="entry name" value="Family A G protein-coupled receptor-like"/>
    <property type="match status" value="1"/>
</dbReference>
<evidence type="ECO:0000256" key="9">
    <source>
        <dbReference type="ARBA" id="ARBA00023136"/>
    </source>
</evidence>
<feature type="transmembrane region" description="Helical" evidence="13">
    <location>
        <begin position="163"/>
        <end position="185"/>
    </location>
</feature>
<protein>
    <submittedName>
        <fullName evidence="16">Olfactory receptor 2T1</fullName>
    </submittedName>
</protein>
<dbReference type="OrthoDB" id="10017003at2759"/>
<feature type="domain" description="G-protein coupled receptors family 1 profile" evidence="14">
    <location>
        <begin position="144"/>
        <end position="393"/>
    </location>
</feature>
<evidence type="ECO:0000256" key="6">
    <source>
        <dbReference type="ARBA" id="ARBA00022725"/>
    </source>
</evidence>
<dbReference type="InterPro" id="IPR000725">
    <property type="entry name" value="Olfact_rcpt"/>
</dbReference>
<evidence type="ECO:0000256" key="10">
    <source>
        <dbReference type="ARBA" id="ARBA00023170"/>
    </source>
</evidence>
<feature type="transmembrane region" description="Helical" evidence="13">
    <location>
        <begin position="376"/>
        <end position="395"/>
    </location>
</feature>
<feature type="transmembrane region" description="Helical" evidence="13">
    <location>
        <begin position="126"/>
        <end position="151"/>
    </location>
</feature>
<dbReference type="GeneID" id="103259212"/>
<dbReference type="GO" id="GO:0004930">
    <property type="term" value="F:G protein-coupled receptor activity"/>
    <property type="evidence" value="ECO:0007669"/>
    <property type="project" value="UniProtKB-KW"/>
</dbReference>
<dbReference type="CDD" id="cd15421">
    <property type="entry name" value="7tmA_OR2T-like"/>
    <property type="match status" value="1"/>
</dbReference>
<keyword evidence="9 13" id="KW-0472">Membrane</keyword>
<evidence type="ECO:0000256" key="2">
    <source>
        <dbReference type="ARBA" id="ARBA00004651"/>
    </source>
</evidence>
<dbReference type="PANTHER" id="PTHR26453">
    <property type="entry name" value="OLFACTORY RECEPTOR"/>
    <property type="match status" value="1"/>
</dbReference>
<dbReference type="InterPro" id="IPR000276">
    <property type="entry name" value="GPCR_Rhodpsn"/>
</dbReference>
<proteinExistence type="inferred from homology"/>
<dbReference type="Pfam" id="PF13853">
    <property type="entry name" value="7tm_4"/>
    <property type="match status" value="1"/>
</dbReference>
<dbReference type="Proteomes" id="UP000189704">
    <property type="component" value="Unplaced"/>
</dbReference>
<gene>
    <name evidence="16" type="primary">LOC103259212</name>
</gene>
<feature type="transmembrane region" description="Helical" evidence="13">
    <location>
        <begin position="59"/>
        <end position="86"/>
    </location>
</feature>
<feature type="transmembrane region" description="Helical" evidence="13">
    <location>
        <begin position="243"/>
        <end position="265"/>
    </location>
</feature>
<feature type="transmembrane region" description="Helical" evidence="13">
    <location>
        <begin position="340"/>
        <end position="364"/>
    </location>
</feature>
<dbReference type="KEGG" id="csyr:103259212"/>
<comment type="subcellular location">
    <subcellularLocation>
        <location evidence="2">Cell membrane</location>
        <topology evidence="2">Multi-pass membrane protein</topology>
    </subcellularLocation>
</comment>
<evidence type="ECO:0000256" key="5">
    <source>
        <dbReference type="ARBA" id="ARBA00022692"/>
    </source>
</evidence>
<evidence type="ECO:0000256" key="7">
    <source>
        <dbReference type="ARBA" id="ARBA00022989"/>
    </source>
</evidence>
<dbReference type="PRINTS" id="PR00245">
    <property type="entry name" value="OLFACTORYR"/>
</dbReference>
<keyword evidence="11 12" id="KW-0807">Transducer</keyword>
<name>A0A1U7TB60_CARSF</name>
<keyword evidence="15" id="KW-1185">Reference proteome</keyword>
<feature type="transmembrane region" description="Helical" evidence="13">
    <location>
        <begin position="300"/>
        <end position="319"/>
    </location>
</feature>
<evidence type="ECO:0000256" key="3">
    <source>
        <dbReference type="ARBA" id="ARBA00022475"/>
    </source>
</evidence>
<keyword evidence="10 12" id="KW-0675">Receptor</keyword>
<dbReference type="GO" id="GO:0005886">
    <property type="term" value="C:plasma membrane"/>
    <property type="evidence" value="ECO:0007669"/>
    <property type="project" value="UniProtKB-SubCell"/>
</dbReference>
<organism evidence="15 16">
    <name type="scientific">Carlito syrichta</name>
    <name type="common">Philippine tarsier</name>
    <name type="synonym">Tarsius syrichta</name>
    <dbReference type="NCBI Taxonomy" id="1868482"/>
    <lineage>
        <taxon>Eukaryota</taxon>
        <taxon>Metazoa</taxon>
        <taxon>Chordata</taxon>
        <taxon>Craniata</taxon>
        <taxon>Vertebrata</taxon>
        <taxon>Euteleostomi</taxon>
        <taxon>Mammalia</taxon>
        <taxon>Eutheria</taxon>
        <taxon>Euarchontoglires</taxon>
        <taxon>Primates</taxon>
        <taxon>Haplorrhini</taxon>
        <taxon>Tarsiiformes</taxon>
        <taxon>Tarsiidae</taxon>
        <taxon>Carlito</taxon>
    </lineage>
</organism>
<evidence type="ECO:0000256" key="8">
    <source>
        <dbReference type="ARBA" id="ARBA00023040"/>
    </source>
</evidence>
<dbReference type="PRINTS" id="PR00237">
    <property type="entry name" value="GPCRRHODOPSN"/>
</dbReference>
<dbReference type="RefSeq" id="XP_008055065.2">
    <property type="nucleotide sequence ID" value="XM_008056874.2"/>
</dbReference>
<dbReference type="GO" id="GO:0004984">
    <property type="term" value="F:olfactory receptor activity"/>
    <property type="evidence" value="ECO:0007669"/>
    <property type="project" value="InterPro"/>
</dbReference>
<feature type="transmembrane region" description="Helical" evidence="13">
    <location>
        <begin position="205"/>
        <end position="223"/>
    </location>
</feature>
<accession>A0A1U7TB60</accession>